<proteinExistence type="predicted"/>
<evidence type="ECO:0000313" key="2">
    <source>
        <dbReference type="Proteomes" id="UP000238413"/>
    </source>
</evidence>
<protein>
    <submittedName>
        <fullName evidence="1">Uncharacterized protein</fullName>
    </submittedName>
</protein>
<organism evidence="1 2">
    <name type="scientific">Streptomyces dengpaensis</name>
    <dbReference type="NCBI Taxonomy" id="2049881"/>
    <lineage>
        <taxon>Bacteria</taxon>
        <taxon>Bacillati</taxon>
        <taxon>Actinomycetota</taxon>
        <taxon>Actinomycetes</taxon>
        <taxon>Kitasatosporales</taxon>
        <taxon>Streptomycetaceae</taxon>
        <taxon>Streptomyces</taxon>
    </lineage>
</organism>
<sequence length="125" mass="13554">MLDRPVVVAARAAAREMSAQYGPRLEADIEEALRGGGTGPPDQYFDPVAAASLIVAVAQFAYQTYTQHKKDGRRPEAEPVVGAVRIERRRYTELTRAEEQIIEIVTAEVVRAAAENEPDGDAAGC</sequence>
<dbReference type="EMBL" id="CP026652">
    <property type="protein sequence ID" value="AVH60861.1"/>
    <property type="molecule type" value="Genomic_DNA"/>
</dbReference>
<keyword evidence="2" id="KW-1185">Reference proteome</keyword>
<gene>
    <name evidence="1" type="ORF">C4B68_39760</name>
</gene>
<dbReference type="Proteomes" id="UP000238413">
    <property type="component" value="Chromosome"/>
</dbReference>
<dbReference type="RefSeq" id="WP_099506697.1">
    <property type="nucleotide sequence ID" value="NZ_CP026652.1"/>
</dbReference>
<reference evidence="1 2" key="1">
    <citation type="submission" date="2018-02" db="EMBL/GenBank/DDBJ databases">
        <title>Complete genome sequence of Streptomyces dengpaensis, the producer of angucyclines.</title>
        <authorList>
            <person name="Yumei L."/>
        </authorList>
    </citation>
    <scope>NUCLEOTIDE SEQUENCE [LARGE SCALE GENOMIC DNA]</scope>
    <source>
        <strain evidence="1 2">XZHG99</strain>
    </source>
</reference>
<accession>A0ABM6T1I5</accession>
<name>A0ABM6T1I5_9ACTN</name>
<evidence type="ECO:0000313" key="1">
    <source>
        <dbReference type="EMBL" id="AVH60861.1"/>
    </source>
</evidence>